<feature type="compositionally biased region" description="Basic and acidic residues" evidence="3">
    <location>
        <begin position="242"/>
        <end position="257"/>
    </location>
</feature>
<keyword evidence="1 2" id="KW-0694">RNA-binding</keyword>
<evidence type="ECO:0000256" key="2">
    <source>
        <dbReference type="PROSITE-ProRule" id="PRU00176"/>
    </source>
</evidence>
<feature type="region of interest" description="Disordered" evidence="3">
    <location>
        <begin position="203"/>
        <end position="361"/>
    </location>
</feature>
<reference evidence="5" key="2">
    <citation type="submission" date="2023-06" db="EMBL/GenBank/DDBJ databases">
        <authorList>
            <consortium name="Lawrence Berkeley National Laboratory"/>
            <person name="Haridas S."/>
            <person name="Hensen N."/>
            <person name="Bonometti L."/>
            <person name="Westerberg I."/>
            <person name="Brannstrom I.O."/>
            <person name="Guillou S."/>
            <person name="Cros-Aarteil S."/>
            <person name="Calhoun S."/>
            <person name="Kuo A."/>
            <person name="Mondo S."/>
            <person name="Pangilinan J."/>
            <person name="Riley R."/>
            <person name="LaButti K."/>
            <person name="Andreopoulos B."/>
            <person name="Lipzen A."/>
            <person name="Chen C."/>
            <person name="Yanf M."/>
            <person name="Daum C."/>
            <person name="Ng V."/>
            <person name="Clum A."/>
            <person name="Steindorff A."/>
            <person name="Ohm R."/>
            <person name="Martin F."/>
            <person name="Silar P."/>
            <person name="Natvig D."/>
            <person name="Lalanne C."/>
            <person name="Gautier V."/>
            <person name="Ament-velasquez S.L."/>
            <person name="Kruys A."/>
            <person name="Hutchinson M.I."/>
            <person name="Powell A.J."/>
            <person name="Barry K."/>
            <person name="Miller A.N."/>
            <person name="Grigoriev I.V."/>
            <person name="Debuchy R."/>
            <person name="Gladieux P."/>
            <person name="Thoren M.H."/>
            <person name="Johannesson H."/>
        </authorList>
    </citation>
    <scope>NUCLEOTIDE SEQUENCE</scope>
    <source>
        <strain evidence="5">CBS 232.78</strain>
    </source>
</reference>
<dbReference type="GO" id="GO:0005654">
    <property type="term" value="C:nucleoplasm"/>
    <property type="evidence" value="ECO:0007669"/>
    <property type="project" value="TreeGrafter"/>
</dbReference>
<dbReference type="PROSITE" id="PS50102">
    <property type="entry name" value="RRM"/>
    <property type="match status" value="1"/>
</dbReference>
<gene>
    <name evidence="5" type="ORF">B0H63DRAFT_527080</name>
</gene>
<feature type="domain" description="RRM" evidence="4">
    <location>
        <begin position="118"/>
        <end position="196"/>
    </location>
</feature>
<feature type="compositionally biased region" description="Basic residues" evidence="3">
    <location>
        <begin position="293"/>
        <end position="302"/>
    </location>
</feature>
<dbReference type="InterPro" id="IPR000504">
    <property type="entry name" value="RRM_dom"/>
</dbReference>
<dbReference type="GO" id="GO:0003723">
    <property type="term" value="F:RNA binding"/>
    <property type="evidence" value="ECO:0007669"/>
    <property type="project" value="UniProtKB-UniRule"/>
</dbReference>
<dbReference type="PANTHER" id="PTHR15481:SF0">
    <property type="entry name" value="LD23870P-RELATED"/>
    <property type="match status" value="1"/>
</dbReference>
<protein>
    <recommendedName>
        <fullName evidence="4">RRM domain-containing protein</fullName>
    </recommendedName>
</protein>
<evidence type="ECO:0000256" key="3">
    <source>
        <dbReference type="SAM" id="MobiDB-lite"/>
    </source>
</evidence>
<feature type="region of interest" description="Disordered" evidence="3">
    <location>
        <begin position="1"/>
        <end position="118"/>
    </location>
</feature>
<feature type="compositionally biased region" description="Low complexity" evidence="3">
    <location>
        <begin position="63"/>
        <end position="78"/>
    </location>
</feature>
<dbReference type="EMBL" id="JAULSW010000008">
    <property type="protein sequence ID" value="KAK3372228.1"/>
    <property type="molecule type" value="Genomic_DNA"/>
</dbReference>
<evidence type="ECO:0000259" key="4">
    <source>
        <dbReference type="PROSITE" id="PS50102"/>
    </source>
</evidence>
<dbReference type="Pfam" id="PF00076">
    <property type="entry name" value="RRM_1"/>
    <property type="match status" value="1"/>
</dbReference>
<dbReference type="GO" id="GO:0005737">
    <property type="term" value="C:cytoplasm"/>
    <property type="evidence" value="ECO:0007669"/>
    <property type="project" value="TreeGrafter"/>
</dbReference>
<dbReference type="InterPro" id="IPR012677">
    <property type="entry name" value="Nucleotide-bd_a/b_plait_sf"/>
</dbReference>
<evidence type="ECO:0000313" key="5">
    <source>
        <dbReference type="EMBL" id="KAK3372228.1"/>
    </source>
</evidence>
<dbReference type="GO" id="GO:0000398">
    <property type="term" value="P:mRNA splicing, via spliceosome"/>
    <property type="evidence" value="ECO:0007669"/>
    <property type="project" value="TreeGrafter"/>
</dbReference>
<dbReference type="SUPFAM" id="SSF54928">
    <property type="entry name" value="RNA-binding domain, RBD"/>
    <property type="match status" value="1"/>
</dbReference>
<keyword evidence="6" id="KW-1185">Reference proteome</keyword>
<dbReference type="SMART" id="SM00360">
    <property type="entry name" value="RRM"/>
    <property type="match status" value="1"/>
</dbReference>
<dbReference type="PANTHER" id="PTHR15481">
    <property type="entry name" value="RIBONUCLEIC ACID BINDING PROTEIN S1"/>
    <property type="match status" value="1"/>
</dbReference>
<proteinExistence type="predicted"/>
<dbReference type="InterPro" id="IPR035979">
    <property type="entry name" value="RBD_domain_sf"/>
</dbReference>
<feature type="compositionally biased region" description="Basic residues" evidence="3">
    <location>
        <begin position="349"/>
        <end position="361"/>
    </location>
</feature>
<dbReference type="AlphaFoldDB" id="A0AAE0K8P0"/>
<organism evidence="5 6">
    <name type="scientific">Podospora didyma</name>
    <dbReference type="NCBI Taxonomy" id="330526"/>
    <lineage>
        <taxon>Eukaryota</taxon>
        <taxon>Fungi</taxon>
        <taxon>Dikarya</taxon>
        <taxon>Ascomycota</taxon>
        <taxon>Pezizomycotina</taxon>
        <taxon>Sordariomycetes</taxon>
        <taxon>Sordariomycetidae</taxon>
        <taxon>Sordariales</taxon>
        <taxon>Podosporaceae</taxon>
        <taxon>Podospora</taxon>
    </lineage>
</organism>
<evidence type="ECO:0000256" key="1">
    <source>
        <dbReference type="ARBA" id="ARBA00022884"/>
    </source>
</evidence>
<name>A0AAE0K8P0_9PEZI</name>
<feature type="compositionally biased region" description="Polar residues" evidence="3">
    <location>
        <begin position="27"/>
        <end position="47"/>
    </location>
</feature>
<dbReference type="Proteomes" id="UP001285441">
    <property type="component" value="Unassembled WGS sequence"/>
</dbReference>
<reference evidence="5" key="1">
    <citation type="journal article" date="2023" name="Mol. Phylogenet. Evol.">
        <title>Genome-scale phylogeny and comparative genomics of the fungal order Sordariales.</title>
        <authorList>
            <person name="Hensen N."/>
            <person name="Bonometti L."/>
            <person name="Westerberg I."/>
            <person name="Brannstrom I.O."/>
            <person name="Guillou S."/>
            <person name="Cros-Aarteil S."/>
            <person name="Calhoun S."/>
            <person name="Haridas S."/>
            <person name="Kuo A."/>
            <person name="Mondo S."/>
            <person name="Pangilinan J."/>
            <person name="Riley R."/>
            <person name="LaButti K."/>
            <person name="Andreopoulos B."/>
            <person name="Lipzen A."/>
            <person name="Chen C."/>
            <person name="Yan M."/>
            <person name="Daum C."/>
            <person name="Ng V."/>
            <person name="Clum A."/>
            <person name="Steindorff A."/>
            <person name="Ohm R.A."/>
            <person name="Martin F."/>
            <person name="Silar P."/>
            <person name="Natvig D.O."/>
            <person name="Lalanne C."/>
            <person name="Gautier V."/>
            <person name="Ament-Velasquez S.L."/>
            <person name="Kruys A."/>
            <person name="Hutchinson M.I."/>
            <person name="Powell A.J."/>
            <person name="Barry K."/>
            <person name="Miller A.N."/>
            <person name="Grigoriev I.V."/>
            <person name="Debuchy R."/>
            <person name="Gladieux P."/>
            <person name="Hiltunen Thoren M."/>
            <person name="Johannesson H."/>
        </authorList>
    </citation>
    <scope>NUCLEOTIDE SEQUENCE</scope>
    <source>
        <strain evidence="5">CBS 232.78</strain>
    </source>
</reference>
<dbReference type="Gene3D" id="3.30.70.330">
    <property type="match status" value="1"/>
</dbReference>
<feature type="compositionally biased region" description="Polar residues" evidence="3">
    <location>
        <begin position="1"/>
        <end position="19"/>
    </location>
</feature>
<comment type="caution">
    <text evidence="5">The sequence shown here is derived from an EMBL/GenBank/DDBJ whole genome shotgun (WGS) entry which is preliminary data.</text>
</comment>
<dbReference type="GO" id="GO:0061574">
    <property type="term" value="C:ASAP complex"/>
    <property type="evidence" value="ECO:0007669"/>
    <property type="project" value="TreeGrafter"/>
</dbReference>
<evidence type="ECO:0000313" key="6">
    <source>
        <dbReference type="Proteomes" id="UP001285441"/>
    </source>
</evidence>
<accession>A0AAE0K8P0</accession>
<sequence length="361" mass="40103">MSASRSSKSGGPYVANNQPRDGRGTSRARSPTPVSEYSCSGGSQNGNAGHDSRGRSRTTKQHSLTPSRSVSRSLTRSPTRSRERSYSRGYDSRSPSRSRSRPQARSRSYEPTPAHKHTKVVVERLSKNVNADHVHEIFEKFGTIVDLDVPLNRSTGYNRGTAYLLFSDEAAAEAAVTHMHEAHLDGNIINVSIVLPRRKISPAPPIASHGANFDPRGPPPNPRRGGAAGGHPSTSRNTYRPRSADRLSRSRSPERSRSRSRSPVVDRSRSRSRSPGVNHRRYRSRSRSPAVGSRRHRSRSRSYSRSSSYTPPPTRGGRGGRGNRRGRGGGRDRRRSPSYDSYDSYDRRSRSRSRTPRRSRG</sequence>